<name>A0ABT6SI00_9ACTN</name>
<protein>
    <submittedName>
        <fullName evidence="2">DUF397 domain-containing protein</fullName>
    </submittedName>
</protein>
<evidence type="ECO:0000259" key="1">
    <source>
        <dbReference type="Pfam" id="PF04149"/>
    </source>
</evidence>
<dbReference type="RefSeq" id="WP_282545735.1">
    <property type="nucleotide sequence ID" value="NZ_JASCIQ010000037.1"/>
</dbReference>
<feature type="domain" description="DUF397" evidence="1">
    <location>
        <begin position="26"/>
        <end position="74"/>
    </location>
</feature>
<dbReference type="Pfam" id="PF04149">
    <property type="entry name" value="DUF397"/>
    <property type="match status" value="2"/>
</dbReference>
<accession>A0ABT6SI00</accession>
<dbReference type="EMBL" id="JASCIQ010000037">
    <property type="protein sequence ID" value="MDI3407826.1"/>
    <property type="molecule type" value="Genomic_DNA"/>
</dbReference>
<reference evidence="2 3" key="1">
    <citation type="submission" date="2023-05" db="EMBL/GenBank/DDBJ databases">
        <title>Draft genome sequence of Streptomyces sp. B-S-A6 isolated from a cave soil in Thailand.</title>
        <authorList>
            <person name="Chamroensaksri N."/>
            <person name="Muangham S."/>
        </authorList>
    </citation>
    <scope>NUCLEOTIDE SEQUENCE [LARGE SCALE GENOMIC DNA]</scope>
    <source>
        <strain evidence="2 3">B-S-A6</strain>
    </source>
</reference>
<evidence type="ECO:0000313" key="2">
    <source>
        <dbReference type="EMBL" id="MDI3407826.1"/>
    </source>
</evidence>
<dbReference type="Proteomes" id="UP001223978">
    <property type="component" value="Unassembled WGS sequence"/>
</dbReference>
<sequence>MTDDLRWFKSSYSSDSGGACVEVAYDWFKSSYSHDSGGDCVEVAKEPHRIHIRDSKTPDRARLAVDPTAWESFVVWTSTDS</sequence>
<gene>
    <name evidence="2" type="ORF">QIS96_28930</name>
</gene>
<dbReference type="InterPro" id="IPR007278">
    <property type="entry name" value="DUF397"/>
</dbReference>
<proteinExistence type="predicted"/>
<comment type="caution">
    <text evidence="2">The sequence shown here is derived from an EMBL/GenBank/DDBJ whole genome shotgun (WGS) entry which is preliminary data.</text>
</comment>
<keyword evidence="3" id="KW-1185">Reference proteome</keyword>
<evidence type="ECO:0000313" key="3">
    <source>
        <dbReference type="Proteomes" id="UP001223978"/>
    </source>
</evidence>
<feature type="domain" description="DUF397" evidence="1">
    <location>
        <begin position="5"/>
        <end position="24"/>
    </location>
</feature>
<organism evidence="2 3">
    <name type="scientific">Streptomyces cavernicola</name>
    <dbReference type="NCBI Taxonomy" id="3043613"/>
    <lineage>
        <taxon>Bacteria</taxon>
        <taxon>Bacillati</taxon>
        <taxon>Actinomycetota</taxon>
        <taxon>Actinomycetes</taxon>
        <taxon>Kitasatosporales</taxon>
        <taxon>Streptomycetaceae</taxon>
        <taxon>Streptomyces</taxon>
    </lineage>
</organism>